<evidence type="ECO:0000313" key="3">
    <source>
        <dbReference type="Proteomes" id="UP000249467"/>
    </source>
</evidence>
<name>A0A2W4WKT5_9CYAN</name>
<proteinExistence type="predicted"/>
<evidence type="ECO:0000259" key="1">
    <source>
        <dbReference type="Pfam" id="PF13439"/>
    </source>
</evidence>
<evidence type="ECO:0000313" key="2">
    <source>
        <dbReference type="EMBL" id="PZO45072.1"/>
    </source>
</evidence>
<accession>A0A2W4WKT5</accession>
<dbReference type="Pfam" id="PF13692">
    <property type="entry name" value="Glyco_trans_1_4"/>
    <property type="match status" value="1"/>
</dbReference>
<dbReference type="Proteomes" id="UP000249467">
    <property type="component" value="Unassembled WGS sequence"/>
</dbReference>
<dbReference type="SUPFAM" id="SSF53756">
    <property type="entry name" value="UDP-Glycosyltransferase/glycogen phosphorylase"/>
    <property type="match status" value="1"/>
</dbReference>
<dbReference type="Gene3D" id="3.40.50.2000">
    <property type="entry name" value="Glycogen Phosphorylase B"/>
    <property type="match status" value="2"/>
</dbReference>
<dbReference type="AlphaFoldDB" id="A0A2W4WKT5"/>
<dbReference type="Pfam" id="PF13439">
    <property type="entry name" value="Glyco_transf_4"/>
    <property type="match status" value="1"/>
</dbReference>
<dbReference type="PANTHER" id="PTHR12526">
    <property type="entry name" value="GLYCOSYLTRANSFERASE"/>
    <property type="match status" value="1"/>
</dbReference>
<feature type="domain" description="Glycosyltransferase subfamily 4-like N-terminal" evidence="1">
    <location>
        <begin position="40"/>
        <end position="162"/>
    </location>
</feature>
<comment type="caution">
    <text evidence="2">The sequence shown here is derived from an EMBL/GenBank/DDBJ whole genome shotgun (WGS) entry which is preliminary data.</text>
</comment>
<protein>
    <recommendedName>
        <fullName evidence="1">Glycosyltransferase subfamily 4-like N-terminal domain-containing protein</fullName>
    </recommendedName>
</protein>
<dbReference type="PANTHER" id="PTHR12526:SF622">
    <property type="entry name" value="GLYCOSYLTRANSFERASE (GROUP I)"/>
    <property type="match status" value="1"/>
</dbReference>
<sequence>MSIGLYMTKLKLMFFVNGSQGSAAGIRAQMLAQRFPTEWEIQFQYRPIKKWQGILPFIKAALHFKPDIIYVVDTAYTGVLAAYFTQKLLKCKLVVDSGDVAFELAKSVGTYSKTQLALINWVERTAIQRADCFIVRGSYHKELLEAQGSKRVEFIPDGIDIKEVEEVNSSALREKLGLTDNLVVGLIGTMAWSERHQMCYGWDIVEALGLLPNYPVKALLVGDGEGRKILENRAKELGILDRVVFTGQLPYKELPQYLCAMDVCVSTQSNDLVGMVRTTGKLPLYLAYGKYVIATDVGEAKRVLPDVGYLLPYKGVRDNEHPARLAKHLQELLNEPHYLKVNTKAKQVAKDNFDYEILAARLKSYLSDL</sequence>
<reference evidence="2 3" key="1">
    <citation type="submission" date="2018-04" db="EMBL/GenBank/DDBJ databases">
        <authorList>
            <person name="Go L.Y."/>
            <person name="Mitchell J.A."/>
        </authorList>
    </citation>
    <scope>NUCLEOTIDE SEQUENCE [LARGE SCALE GENOMIC DNA]</scope>
    <source>
        <strain evidence="2">ULC066bin1</strain>
    </source>
</reference>
<reference evidence="2 3" key="2">
    <citation type="submission" date="2018-06" db="EMBL/GenBank/DDBJ databases">
        <title>Metagenomic assembly of (sub)arctic Cyanobacteria and their associated microbiome from non-axenic cultures.</title>
        <authorList>
            <person name="Baurain D."/>
        </authorList>
    </citation>
    <scope>NUCLEOTIDE SEQUENCE [LARGE SCALE GENOMIC DNA]</scope>
    <source>
        <strain evidence="2">ULC066bin1</strain>
    </source>
</reference>
<gene>
    <name evidence="2" type="ORF">DCF19_00850</name>
</gene>
<organism evidence="2 3">
    <name type="scientific">Pseudanabaena frigida</name>
    <dbReference type="NCBI Taxonomy" id="945775"/>
    <lineage>
        <taxon>Bacteria</taxon>
        <taxon>Bacillati</taxon>
        <taxon>Cyanobacteriota</taxon>
        <taxon>Cyanophyceae</taxon>
        <taxon>Pseudanabaenales</taxon>
        <taxon>Pseudanabaenaceae</taxon>
        <taxon>Pseudanabaena</taxon>
    </lineage>
</organism>
<dbReference type="EMBL" id="QBML01000001">
    <property type="protein sequence ID" value="PZO45072.1"/>
    <property type="molecule type" value="Genomic_DNA"/>
</dbReference>
<dbReference type="InterPro" id="IPR028098">
    <property type="entry name" value="Glyco_trans_4-like_N"/>
</dbReference>